<dbReference type="OrthoDB" id="9801830at2"/>
<dbReference type="NCBIfam" id="NF009806">
    <property type="entry name" value="PRK13290.1"/>
    <property type="match status" value="1"/>
</dbReference>
<evidence type="ECO:0000313" key="10">
    <source>
        <dbReference type="Proteomes" id="UP000256774"/>
    </source>
</evidence>
<comment type="pathway">
    <text evidence="1 8">Amine and polyamine biosynthesis; ectoine biosynthesis; L-ectoine from L-aspartate 4-semialdehyde: step 3/3.</text>
</comment>
<evidence type="ECO:0000256" key="8">
    <source>
        <dbReference type="HAMAP-Rule" id="MF_01255"/>
    </source>
</evidence>
<dbReference type="EMBL" id="QUNR01000001">
    <property type="protein sequence ID" value="REH40276.1"/>
    <property type="molecule type" value="Genomic_DNA"/>
</dbReference>
<comment type="function">
    <text evidence="8">Catalyzes the circularization of gamma-N-acetyl-alpha,gamma-diaminobutyric acid (ADABA) to ectoine (1,4,5,6-tetrahydro-2-methyl-4-pyrimidine carboxylic acid), which is an excellent osmoprotectant.</text>
</comment>
<protein>
    <recommendedName>
        <fullName evidence="4 8">L-ectoine synthase</fullName>
        <ecNumber evidence="3 8">4.2.1.108</ecNumber>
    </recommendedName>
    <alternativeName>
        <fullName evidence="6 8">N-acetyldiaminobutyrate dehydratase</fullName>
    </alternativeName>
</protein>
<dbReference type="PANTHER" id="PTHR39289">
    <property type="match status" value="1"/>
</dbReference>
<dbReference type="Pfam" id="PF06339">
    <property type="entry name" value="Ectoine_synth"/>
    <property type="match status" value="1"/>
</dbReference>
<comment type="similarity">
    <text evidence="2 8">Belongs to the ectoine synthase family.</text>
</comment>
<keyword evidence="5 8" id="KW-0456">Lyase</keyword>
<organism evidence="9 10">
    <name type="scientific">Paraperlucidibaca baekdonensis</name>
    <dbReference type="NCBI Taxonomy" id="748120"/>
    <lineage>
        <taxon>Bacteria</taxon>
        <taxon>Pseudomonadati</taxon>
        <taxon>Pseudomonadota</taxon>
        <taxon>Gammaproteobacteria</taxon>
        <taxon>Moraxellales</taxon>
        <taxon>Moraxellaceae</taxon>
        <taxon>Paraperlucidibaca</taxon>
    </lineage>
</organism>
<name>A0A3E0H981_9GAMM</name>
<proteinExistence type="inferred from homology"/>
<dbReference type="Proteomes" id="UP000256774">
    <property type="component" value="Unassembled WGS sequence"/>
</dbReference>
<dbReference type="EC" id="4.2.1.108" evidence="3 8"/>
<evidence type="ECO:0000256" key="3">
    <source>
        <dbReference type="ARBA" id="ARBA00013192"/>
    </source>
</evidence>
<dbReference type="RefSeq" id="WP_116207324.1">
    <property type="nucleotide sequence ID" value="NZ_QUNR01000001.1"/>
</dbReference>
<evidence type="ECO:0000256" key="2">
    <source>
        <dbReference type="ARBA" id="ARBA00009637"/>
    </source>
</evidence>
<dbReference type="InterPro" id="IPR014710">
    <property type="entry name" value="RmlC-like_jellyroll"/>
</dbReference>
<comment type="caution">
    <text evidence="9">The sequence shown here is derived from an EMBL/GenBank/DDBJ whole genome shotgun (WGS) entry which is preliminary data.</text>
</comment>
<evidence type="ECO:0000256" key="6">
    <source>
        <dbReference type="ARBA" id="ARBA00033271"/>
    </source>
</evidence>
<dbReference type="SUPFAM" id="SSF51182">
    <property type="entry name" value="RmlC-like cupins"/>
    <property type="match status" value="1"/>
</dbReference>
<reference evidence="9 10" key="1">
    <citation type="submission" date="2018-08" db="EMBL/GenBank/DDBJ databases">
        <title>Genomic Encyclopedia of Type Strains, Phase IV (KMG-IV): sequencing the most valuable type-strain genomes for metagenomic binning, comparative biology and taxonomic classification.</title>
        <authorList>
            <person name="Goeker M."/>
        </authorList>
    </citation>
    <scope>NUCLEOTIDE SEQUENCE [LARGE SCALE GENOMIC DNA]</scope>
    <source>
        <strain evidence="9 10">DSM 26022</strain>
    </source>
</reference>
<dbReference type="AlphaFoldDB" id="A0A3E0H981"/>
<evidence type="ECO:0000256" key="4">
    <source>
        <dbReference type="ARBA" id="ARBA00019707"/>
    </source>
</evidence>
<accession>A0A3E0H981</accession>
<dbReference type="Gene3D" id="2.60.120.10">
    <property type="entry name" value="Jelly Rolls"/>
    <property type="match status" value="1"/>
</dbReference>
<dbReference type="InterPro" id="IPR010462">
    <property type="entry name" value="Ectoine_synth"/>
</dbReference>
<evidence type="ECO:0000256" key="5">
    <source>
        <dbReference type="ARBA" id="ARBA00023239"/>
    </source>
</evidence>
<sequence>MIIRHFDEIAASSQAIHADNWSSFRLLTRQDGMGFSLHETWIHPGTETHIWYKHHLEAVYCIEGEGEIQPLHGSEDAPTPGEPISIQPGTMYALDKHDRHLLRATTRLRLICVFDPPLRGDETHGPDGAYPADPE</sequence>
<dbReference type="HAMAP" id="MF_01255">
    <property type="entry name" value="Ectoine_synth"/>
    <property type="match status" value="1"/>
</dbReference>
<dbReference type="InterPro" id="IPR011051">
    <property type="entry name" value="RmlC_Cupin_sf"/>
</dbReference>
<dbReference type="GO" id="GO:0033990">
    <property type="term" value="F:ectoine synthase activity"/>
    <property type="evidence" value="ECO:0007669"/>
    <property type="project" value="UniProtKB-EC"/>
</dbReference>
<evidence type="ECO:0000256" key="1">
    <source>
        <dbReference type="ARBA" id="ARBA00005181"/>
    </source>
</evidence>
<dbReference type="PANTHER" id="PTHR39289:SF1">
    <property type="entry name" value="L-ECTOINE SYNTHASE"/>
    <property type="match status" value="1"/>
</dbReference>
<dbReference type="CDD" id="cd06978">
    <property type="entry name" value="cupin_EctC"/>
    <property type="match status" value="1"/>
</dbReference>
<gene>
    <name evidence="8" type="primary">ectC</name>
    <name evidence="9" type="ORF">DFR26_0475</name>
</gene>
<keyword evidence="10" id="KW-1185">Reference proteome</keyword>
<dbReference type="UniPathway" id="UPA00067">
    <property type="reaction ID" value="UER00123"/>
</dbReference>
<evidence type="ECO:0000256" key="7">
    <source>
        <dbReference type="ARBA" id="ARBA00048714"/>
    </source>
</evidence>
<comment type="catalytic activity">
    <reaction evidence="7 8">
        <text>(2S)-4-acetamido-2-aminobutanoate = L-ectoine + H2O</text>
        <dbReference type="Rhea" id="RHEA:17281"/>
        <dbReference type="ChEBI" id="CHEBI:15377"/>
        <dbReference type="ChEBI" id="CHEBI:58515"/>
        <dbReference type="ChEBI" id="CHEBI:58929"/>
        <dbReference type="EC" id="4.2.1.108"/>
    </reaction>
</comment>
<dbReference type="GO" id="GO:0019491">
    <property type="term" value="P:ectoine biosynthetic process"/>
    <property type="evidence" value="ECO:0007669"/>
    <property type="project" value="UniProtKB-UniRule"/>
</dbReference>
<evidence type="ECO:0000313" key="9">
    <source>
        <dbReference type="EMBL" id="REH40276.1"/>
    </source>
</evidence>